<gene>
    <name evidence="5" type="ORF">JOF47_000822</name>
</gene>
<protein>
    <submittedName>
        <fullName evidence="5">Segregation and condensation protein B</fullName>
    </submittedName>
</protein>
<keyword evidence="6" id="KW-1185">Reference proteome</keyword>
<dbReference type="InterPro" id="IPR005234">
    <property type="entry name" value="ScpB_csome_segregation"/>
</dbReference>
<name>A0ABS4XA18_9MICC</name>
<dbReference type="InterPro" id="IPR036388">
    <property type="entry name" value="WH-like_DNA-bd_sf"/>
</dbReference>
<evidence type="ECO:0000256" key="4">
    <source>
        <dbReference type="ARBA" id="ARBA00023306"/>
    </source>
</evidence>
<dbReference type="Gene3D" id="1.10.10.10">
    <property type="entry name" value="Winged helix-like DNA-binding domain superfamily/Winged helix DNA-binding domain"/>
    <property type="match status" value="2"/>
</dbReference>
<evidence type="ECO:0000313" key="6">
    <source>
        <dbReference type="Proteomes" id="UP001296993"/>
    </source>
</evidence>
<evidence type="ECO:0000313" key="5">
    <source>
        <dbReference type="EMBL" id="MBP2385311.1"/>
    </source>
</evidence>
<dbReference type="PANTHER" id="PTHR34298:SF2">
    <property type="entry name" value="SEGREGATION AND CONDENSATION PROTEIN B"/>
    <property type="match status" value="1"/>
</dbReference>
<accession>A0ABS4XA18</accession>
<dbReference type="NCBIfam" id="TIGR00281">
    <property type="entry name" value="SMC-Scp complex subunit ScpB"/>
    <property type="match status" value="1"/>
</dbReference>
<comment type="caution">
    <text evidence="5">The sequence shown here is derived from an EMBL/GenBank/DDBJ whole genome shotgun (WGS) entry which is preliminary data.</text>
</comment>
<dbReference type="SUPFAM" id="SSF46785">
    <property type="entry name" value="Winged helix' DNA-binding domain"/>
    <property type="match status" value="2"/>
</dbReference>
<reference evidence="5 6" key="1">
    <citation type="submission" date="2021-03" db="EMBL/GenBank/DDBJ databases">
        <title>Sequencing the genomes of 1000 actinobacteria strains.</title>
        <authorList>
            <person name="Klenk H.-P."/>
        </authorList>
    </citation>
    <scope>NUCLEOTIDE SEQUENCE [LARGE SCALE GENOMIC DNA]</scope>
    <source>
        <strain evidence="5 6">DSM 15797</strain>
    </source>
</reference>
<dbReference type="Pfam" id="PF04079">
    <property type="entry name" value="SMC_ScpB"/>
    <property type="match status" value="1"/>
</dbReference>
<organism evidence="5 6">
    <name type="scientific">Paeniglutamicibacter kerguelensis</name>
    <dbReference type="NCBI Taxonomy" id="254788"/>
    <lineage>
        <taxon>Bacteria</taxon>
        <taxon>Bacillati</taxon>
        <taxon>Actinomycetota</taxon>
        <taxon>Actinomycetes</taxon>
        <taxon>Micrococcales</taxon>
        <taxon>Micrococcaceae</taxon>
        <taxon>Paeniglutamicibacter</taxon>
    </lineage>
</organism>
<proteinExistence type="predicted"/>
<keyword evidence="3" id="KW-0159">Chromosome partition</keyword>
<keyword evidence="4" id="KW-0131">Cell cycle</keyword>
<dbReference type="RefSeq" id="WP_209996118.1">
    <property type="nucleotide sequence ID" value="NZ_BAAAJY010000015.1"/>
</dbReference>
<evidence type="ECO:0000256" key="2">
    <source>
        <dbReference type="ARBA" id="ARBA00022618"/>
    </source>
</evidence>
<evidence type="ECO:0000256" key="3">
    <source>
        <dbReference type="ARBA" id="ARBA00022829"/>
    </source>
</evidence>
<evidence type="ECO:0000256" key="1">
    <source>
        <dbReference type="ARBA" id="ARBA00022490"/>
    </source>
</evidence>
<keyword evidence="2" id="KW-0132">Cell division</keyword>
<sequence length="215" mass="22681">MSETNTGVPAPASPAGVAQAAETAGAAVDDLPGGLDAGIESILMVIDEPVGAGRLAEVLEVSEERVTAALHGLRAQYDGGDTPRGFELRELAGGWRIFSRRDFAPFVSRFVIDGQTARLTQAALETLAVIAYRQPVSRGRVAAIRGVNVDSVVRTLLTRGLIHEAPDEGESGATLYQTTSYFLERLGLGSVSELPMLSPHLPGVGDIDEFDVDLP</sequence>
<dbReference type="EMBL" id="JAGIOF010000001">
    <property type="protein sequence ID" value="MBP2385311.1"/>
    <property type="molecule type" value="Genomic_DNA"/>
</dbReference>
<dbReference type="InterPro" id="IPR036390">
    <property type="entry name" value="WH_DNA-bd_sf"/>
</dbReference>
<dbReference type="PANTHER" id="PTHR34298">
    <property type="entry name" value="SEGREGATION AND CONDENSATION PROTEIN B"/>
    <property type="match status" value="1"/>
</dbReference>
<dbReference type="Proteomes" id="UP001296993">
    <property type="component" value="Unassembled WGS sequence"/>
</dbReference>
<keyword evidence="1" id="KW-0963">Cytoplasm</keyword>